<protein>
    <submittedName>
        <fullName evidence="1">Uncharacterized protein</fullName>
    </submittedName>
</protein>
<proteinExistence type="predicted"/>
<evidence type="ECO:0000313" key="2">
    <source>
        <dbReference type="Proteomes" id="UP001230188"/>
    </source>
</evidence>
<evidence type="ECO:0000313" key="1">
    <source>
        <dbReference type="EMBL" id="KAJ8606218.1"/>
    </source>
</evidence>
<sequence>MFHLIIGVAALSAPRLHTGGRGYDHITATLEEGDLILYRDGSWLVDEVPVGDDEPTLRFASVNLVQLVWTHNCEHGWVYGMSADVDDHFRVSVDESNEVQVGPEQVVARLFTSDDELDDESRRLVDAARAALLVE</sequence>
<keyword evidence="2" id="KW-1185">Reference proteome</keyword>
<accession>A0AAD7UJ48</accession>
<dbReference type="AlphaFoldDB" id="A0AAD7UJ48"/>
<dbReference type="EMBL" id="JAQMWT010000286">
    <property type="protein sequence ID" value="KAJ8606218.1"/>
    <property type="molecule type" value="Genomic_DNA"/>
</dbReference>
<reference evidence="1" key="1">
    <citation type="submission" date="2023-01" db="EMBL/GenBank/DDBJ databases">
        <title>Metagenome sequencing of chrysophaentin producing Chrysophaeum taylorii.</title>
        <authorList>
            <person name="Davison J."/>
            <person name="Bewley C."/>
        </authorList>
    </citation>
    <scope>NUCLEOTIDE SEQUENCE</scope>
    <source>
        <strain evidence="1">NIES-1699</strain>
    </source>
</reference>
<dbReference type="Proteomes" id="UP001230188">
    <property type="component" value="Unassembled WGS sequence"/>
</dbReference>
<comment type="caution">
    <text evidence="1">The sequence shown here is derived from an EMBL/GenBank/DDBJ whole genome shotgun (WGS) entry which is preliminary data.</text>
</comment>
<organism evidence="1 2">
    <name type="scientific">Chrysophaeum taylorii</name>
    <dbReference type="NCBI Taxonomy" id="2483200"/>
    <lineage>
        <taxon>Eukaryota</taxon>
        <taxon>Sar</taxon>
        <taxon>Stramenopiles</taxon>
        <taxon>Ochrophyta</taxon>
        <taxon>Pelagophyceae</taxon>
        <taxon>Pelagomonadales</taxon>
        <taxon>Pelagomonadaceae</taxon>
        <taxon>Chrysophaeum</taxon>
    </lineage>
</organism>
<gene>
    <name evidence="1" type="ORF">CTAYLR_010538</name>
</gene>
<name>A0AAD7UJ48_9STRA</name>